<dbReference type="InterPro" id="IPR002586">
    <property type="entry name" value="CobQ/CobB/MinD/ParA_Nub-bd_dom"/>
</dbReference>
<evidence type="ECO:0000313" key="11">
    <source>
        <dbReference type="EMBL" id="TYK66363.1"/>
    </source>
</evidence>
<dbReference type="PANTHER" id="PTHR21343">
    <property type="entry name" value="DETHIOBIOTIN SYNTHETASE"/>
    <property type="match status" value="1"/>
</dbReference>
<evidence type="ECO:0000256" key="3">
    <source>
        <dbReference type="ARBA" id="ARBA00019833"/>
    </source>
</evidence>
<comment type="function">
    <text evidence="6 7">Catalyzes amidations at positions B, D, E, and G on adenosylcobyrinic A,C-diamide. NH(2) groups are provided by glutamine, and one molecule of ATP is hydrogenolyzed for each amidation.</text>
</comment>
<comment type="similarity">
    <text evidence="2 7">Belongs to the CobB/CobQ family. CobQ subfamily.</text>
</comment>
<dbReference type="Gene3D" id="3.40.50.300">
    <property type="entry name" value="P-loop containing nucleotide triphosphate hydrolases"/>
    <property type="match status" value="1"/>
</dbReference>
<keyword evidence="4 7" id="KW-0169">Cobalamin biosynthesis</keyword>
<comment type="pathway">
    <text evidence="1 7">Cofactor biosynthesis; adenosylcobalamin biosynthesis.</text>
</comment>
<feature type="active site" description="Nucleophile" evidence="7">
    <location>
        <position position="373"/>
    </location>
</feature>
<keyword evidence="5 7" id="KW-0315">Glutamine amidotransferase</keyword>
<dbReference type="EMBL" id="PJAI02000004">
    <property type="protein sequence ID" value="TYK66363.1"/>
    <property type="molecule type" value="Genomic_DNA"/>
</dbReference>
<dbReference type="NCBIfam" id="TIGR00313">
    <property type="entry name" value="cobQ"/>
    <property type="match status" value="1"/>
</dbReference>
<evidence type="ECO:0000313" key="12">
    <source>
        <dbReference type="Proteomes" id="UP000815846"/>
    </source>
</evidence>
<protein>
    <recommendedName>
        <fullName evidence="3 7">Cobyric acid synthase</fullName>
    </recommendedName>
</protein>
<dbReference type="PROSITE" id="PS51274">
    <property type="entry name" value="GATASE_COBBQ"/>
    <property type="match status" value="1"/>
</dbReference>
<accession>A0ABY3MYR2</accession>
<evidence type="ECO:0000256" key="7">
    <source>
        <dbReference type="HAMAP-Rule" id="MF_00028"/>
    </source>
</evidence>
<evidence type="ECO:0000256" key="2">
    <source>
        <dbReference type="ARBA" id="ARBA00006205"/>
    </source>
</evidence>
<evidence type="ECO:0000256" key="6">
    <source>
        <dbReference type="ARBA" id="ARBA00025166"/>
    </source>
</evidence>
<gene>
    <name evidence="7" type="primary">cobQ</name>
    <name evidence="11" type="ORF">CWS31_005245</name>
</gene>
<evidence type="ECO:0000259" key="9">
    <source>
        <dbReference type="Pfam" id="PF01656"/>
    </source>
</evidence>
<dbReference type="Proteomes" id="UP000815846">
    <property type="component" value="Unassembled WGS sequence"/>
</dbReference>
<dbReference type="InterPro" id="IPR029062">
    <property type="entry name" value="Class_I_gatase-like"/>
</dbReference>
<dbReference type="CDD" id="cd01750">
    <property type="entry name" value="GATase1_CobQ"/>
    <property type="match status" value="1"/>
</dbReference>
<dbReference type="InterPro" id="IPR004459">
    <property type="entry name" value="CobQ_synth"/>
</dbReference>
<feature type="region of interest" description="Disordered" evidence="8">
    <location>
        <begin position="1"/>
        <end position="23"/>
    </location>
</feature>
<dbReference type="SUPFAM" id="SSF52317">
    <property type="entry name" value="Class I glutamine amidotransferase-like"/>
    <property type="match status" value="1"/>
</dbReference>
<dbReference type="CDD" id="cd05389">
    <property type="entry name" value="CobQ_N"/>
    <property type="match status" value="1"/>
</dbReference>
<dbReference type="NCBIfam" id="NF001989">
    <property type="entry name" value="PRK00784.1"/>
    <property type="match status" value="1"/>
</dbReference>
<dbReference type="InterPro" id="IPR033949">
    <property type="entry name" value="CobQ_GATase1"/>
</dbReference>
<keyword evidence="12" id="KW-1185">Reference proteome</keyword>
<dbReference type="PANTHER" id="PTHR21343:SF1">
    <property type="entry name" value="COBYRIC ACID SYNTHASE"/>
    <property type="match status" value="1"/>
</dbReference>
<dbReference type="SUPFAM" id="SSF52540">
    <property type="entry name" value="P-loop containing nucleoside triphosphate hydrolases"/>
    <property type="match status" value="1"/>
</dbReference>
<dbReference type="Pfam" id="PF07685">
    <property type="entry name" value="GATase_3"/>
    <property type="match status" value="1"/>
</dbReference>
<evidence type="ECO:0000256" key="4">
    <source>
        <dbReference type="ARBA" id="ARBA00022573"/>
    </source>
</evidence>
<dbReference type="RefSeq" id="WP_101345129.1">
    <property type="nucleotide sequence ID" value="NZ_PJAI02000004.1"/>
</dbReference>
<dbReference type="InterPro" id="IPR047045">
    <property type="entry name" value="CobQ_N"/>
</dbReference>
<comment type="caution">
    <text evidence="11">The sequence shown here is derived from an EMBL/GenBank/DDBJ whole genome shotgun (WGS) entry which is preliminary data.</text>
</comment>
<feature type="domain" description="CobQ/CobB/MinD/ParA nucleotide binding" evidence="9">
    <location>
        <begin position="26"/>
        <end position="256"/>
    </location>
</feature>
<dbReference type="HAMAP" id="MF_00028">
    <property type="entry name" value="CobQ"/>
    <property type="match status" value="1"/>
</dbReference>
<evidence type="ECO:0000256" key="1">
    <source>
        <dbReference type="ARBA" id="ARBA00004953"/>
    </source>
</evidence>
<proteinExistence type="inferred from homology"/>
<evidence type="ECO:0000259" key="10">
    <source>
        <dbReference type="Pfam" id="PF07685"/>
    </source>
</evidence>
<organism evidence="11 12">
    <name type="scientific">Colwellia echini</name>
    <dbReference type="NCBI Taxonomy" id="1982103"/>
    <lineage>
        <taxon>Bacteria</taxon>
        <taxon>Pseudomonadati</taxon>
        <taxon>Pseudomonadota</taxon>
        <taxon>Gammaproteobacteria</taxon>
        <taxon>Alteromonadales</taxon>
        <taxon>Colwelliaceae</taxon>
        <taxon>Colwellia</taxon>
    </lineage>
</organism>
<name>A0ABY3MYR2_9GAMM</name>
<reference evidence="11 12" key="1">
    <citation type="submission" date="2019-08" db="EMBL/GenBank/DDBJ databases">
        <title>Microbe sample from Colwellia echini.</title>
        <authorList>
            <person name="Christiansen L."/>
            <person name="Pathiraja D."/>
            <person name="Schultz-Johansen M."/>
            <person name="Choi I.-G."/>
            <person name="Stougaard P."/>
        </authorList>
    </citation>
    <scope>NUCLEOTIDE SEQUENCE [LARGE SCALE GENOMIC DNA]</scope>
    <source>
        <strain evidence="11 12">A3</strain>
    </source>
</reference>
<dbReference type="Gene3D" id="3.40.50.880">
    <property type="match status" value="1"/>
</dbReference>
<feature type="active site" evidence="7">
    <location>
        <position position="481"/>
    </location>
</feature>
<dbReference type="InterPro" id="IPR027417">
    <property type="entry name" value="P-loop_NTPase"/>
</dbReference>
<feature type="domain" description="CobB/CobQ-like glutamine amidotransferase" evidence="10">
    <location>
        <begin position="279"/>
        <end position="487"/>
    </location>
</feature>
<evidence type="ECO:0000256" key="5">
    <source>
        <dbReference type="ARBA" id="ARBA00022962"/>
    </source>
</evidence>
<dbReference type="Pfam" id="PF01656">
    <property type="entry name" value="CbiA"/>
    <property type="match status" value="1"/>
</dbReference>
<evidence type="ECO:0000256" key="8">
    <source>
        <dbReference type="SAM" id="MobiDB-lite"/>
    </source>
</evidence>
<sequence>MTKHAEQVLKNNKQQKENPNRQGKTLMIQGTTSDAGKTTLVAGLCRLFADLQIKVAPFKPQNMALNSAVTPCGGEIGRAQALQAKAARLPLNVDFNPILLKPNSDTGAQVIVHGKALTHKVSSNMEAAEYQKYKKQAMQAVLESHQRLTKMYDLIVVEGAGSPAEVNLREGDIANMGFAEAVDCPVLIIADIDKGGVFAQLVGTLMLLSQSEQDRVAGFIINRFRGDISLLEPGLKWLEEKTNKPVLGVLPYLHGLDISSEDALVTQQDNSGSSQIKVRVVVLVYPHMSNHTDFDALRHHDGIDCQFLFAKGSVSEDSSTEKSPDKVVIPACDLIILPGSKNVRSDLHFLRQRGWDTDIAKHLRYQGKVIGICGGYQMLGELIGDPQGLEGAPGESLGLGYFPMNTVLEAEKTLINVVGSLQLNQQSADISGYEIHAGQSTLITFDEERGKDVEFLPLLNIKGEKHGLVTSDGQIAGCYLHGLFDQPKALQLFMDWVGFNVVEAPSIEVLEEQAIERVNKACQQHLDMTKIQKIVDDWYQ</sequence>
<dbReference type="InterPro" id="IPR011698">
    <property type="entry name" value="GATase_3"/>
</dbReference>